<protein>
    <submittedName>
        <fullName evidence="7">RNA polymerase subunit sigma</fullName>
    </submittedName>
</protein>
<dbReference type="InterPro" id="IPR007627">
    <property type="entry name" value="RNA_pol_sigma70_r2"/>
</dbReference>
<dbReference type="GO" id="GO:0006352">
    <property type="term" value="P:DNA-templated transcription initiation"/>
    <property type="evidence" value="ECO:0007669"/>
    <property type="project" value="InterPro"/>
</dbReference>
<keyword evidence="8" id="KW-1185">Reference proteome</keyword>
<dbReference type="InterPro" id="IPR039425">
    <property type="entry name" value="RNA_pol_sigma-70-like"/>
</dbReference>
<feature type="domain" description="RNA polymerase sigma factor 70 region 4 type 2" evidence="6">
    <location>
        <begin position="103"/>
        <end position="154"/>
    </location>
</feature>
<dbReference type="InterPro" id="IPR014284">
    <property type="entry name" value="RNA_pol_sigma-70_dom"/>
</dbReference>
<dbReference type="Gene3D" id="1.10.1740.10">
    <property type="match status" value="1"/>
</dbReference>
<dbReference type="RefSeq" id="WP_085772540.1">
    <property type="nucleotide sequence ID" value="NZ_AP027149.1"/>
</dbReference>
<organism evidence="7 8">
    <name type="scientific">Methylocystis bryophila</name>
    <dbReference type="NCBI Taxonomy" id="655015"/>
    <lineage>
        <taxon>Bacteria</taxon>
        <taxon>Pseudomonadati</taxon>
        <taxon>Pseudomonadota</taxon>
        <taxon>Alphaproteobacteria</taxon>
        <taxon>Hyphomicrobiales</taxon>
        <taxon>Methylocystaceae</taxon>
        <taxon>Methylocystis</taxon>
    </lineage>
</organism>
<evidence type="ECO:0000313" key="7">
    <source>
        <dbReference type="EMBL" id="ARN82414.1"/>
    </source>
</evidence>
<dbReference type="CDD" id="cd06171">
    <property type="entry name" value="Sigma70_r4"/>
    <property type="match status" value="1"/>
</dbReference>
<dbReference type="NCBIfam" id="TIGR02937">
    <property type="entry name" value="sigma70-ECF"/>
    <property type="match status" value="1"/>
</dbReference>
<dbReference type="InterPro" id="IPR013249">
    <property type="entry name" value="RNA_pol_sigma70_r4_t2"/>
</dbReference>
<dbReference type="AlphaFoldDB" id="A0A1W6MXW5"/>
<dbReference type="Pfam" id="PF04542">
    <property type="entry name" value="Sigma70_r2"/>
    <property type="match status" value="1"/>
</dbReference>
<dbReference type="PANTHER" id="PTHR43133">
    <property type="entry name" value="RNA POLYMERASE ECF-TYPE SIGMA FACTO"/>
    <property type="match status" value="1"/>
</dbReference>
<keyword evidence="3" id="KW-0731">Sigma factor</keyword>
<dbReference type="InterPro" id="IPR013325">
    <property type="entry name" value="RNA_pol_sigma_r2"/>
</dbReference>
<reference evidence="7 8" key="1">
    <citation type="submission" date="2017-02" db="EMBL/GenBank/DDBJ databases">
        <authorList>
            <person name="Peterson S.W."/>
        </authorList>
    </citation>
    <scope>NUCLEOTIDE SEQUENCE [LARGE SCALE GENOMIC DNA]</scope>
    <source>
        <strain evidence="7 8">S285</strain>
    </source>
</reference>
<dbReference type="SUPFAM" id="SSF88659">
    <property type="entry name" value="Sigma3 and sigma4 domains of RNA polymerase sigma factors"/>
    <property type="match status" value="1"/>
</dbReference>
<gene>
    <name evidence="7" type="ORF">B1812_16480</name>
</gene>
<evidence type="ECO:0000256" key="4">
    <source>
        <dbReference type="ARBA" id="ARBA00023163"/>
    </source>
</evidence>
<dbReference type="EMBL" id="CP019948">
    <property type="protein sequence ID" value="ARN82414.1"/>
    <property type="molecule type" value="Genomic_DNA"/>
</dbReference>
<evidence type="ECO:0000259" key="6">
    <source>
        <dbReference type="Pfam" id="PF08281"/>
    </source>
</evidence>
<keyword evidence="4" id="KW-0804">Transcription</keyword>
<dbReference type="Gene3D" id="1.10.10.10">
    <property type="entry name" value="Winged helix-like DNA-binding domain superfamily/Winged helix DNA-binding domain"/>
    <property type="match status" value="1"/>
</dbReference>
<dbReference type="KEGG" id="mbry:B1812_16480"/>
<dbReference type="InterPro" id="IPR013324">
    <property type="entry name" value="RNA_pol_sigma_r3/r4-like"/>
</dbReference>
<accession>A0A1W6MXW5</accession>
<sequence>MITEGFGGLVVKEIPYLRAFAIAIAGNRVLAEDLVQETLVKAWSHHSSFEEGTNLRGWLVTILRNTYFTEYRKHQREVQDSDGVFASRIGVDGGQQIKVEMSQVKAAIGRLPDDQREVLIMTTVQELSYEEASAILNLPMGTIKSRLNRARARLAELLEHTSGRA</sequence>
<dbReference type="Proteomes" id="UP000193978">
    <property type="component" value="Chromosome"/>
</dbReference>
<feature type="domain" description="RNA polymerase sigma-70 region 2" evidence="5">
    <location>
        <begin position="10"/>
        <end position="76"/>
    </location>
</feature>
<dbReference type="GO" id="GO:0016987">
    <property type="term" value="F:sigma factor activity"/>
    <property type="evidence" value="ECO:0007669"/>
    <property type="project" value="UniProtKB-KW"/>
</dbReference>
<dbReference type="PANTHER" id="PTHR43133:SF25">
    <property type="entry name" value="RNA POLYMERASE SIGMA FACTOR RFAY-RELATED"/>
    <property type="match status" value="1"/>
</dbReference>
<evidence type="ECO:0000259" key="5">
    <source>
        <dbReference type="Pfam" id="PF04542"/>
    </source>
</evidence>
<dbReference type="GO" id="GO:0003677">
    <property type="term" value="F:DNA binding"/>
    <property type="evidence" value="ECO:0007669"/>
    <property type="project" value="InterPro"/>
</dbReference>
<comment type="similarity">
    <text evidence="1">Belongs to the sigma-70 factor family. ECF subfamily.</text>
</comment>
<evidence type="ECO:0000256" key="1">
    <source>
        <dbReference type="ARBA" id="ARBA00010641"/>
    </source>
</evidence>
<dbReference type="OrthoDB" id="9803470at2"/>
<keyword evidence="2" id="KW-0805">Transcription regulation</keyword>
<dbReference type="Pfam" id="PF08281">
    <property type="entry name" value="Sigma70_r4_2"/>
    <property type="match status" value="1"/>
</dbReference>
<evidence type="ECO:0000256" key="2">
    <source>
        <dbReference type="ARBA" id="ARBA00023015"/>
    </source>
</evidence>
<dbReference type="InterPro" id="IPR036388">
    <property type="entry name" value="WH-like_DNA-bd_sf"/>
</dbReference>
<dbReference type="SUPFAM" id="SSF88946">
    <property type="entry name" value="Sigma2 domain of RNA polymerase sigma factors"/>
    <property type="match status" value="1"/>
</dbReference>
<dbReference type="STRING" id="655015.B1812_16480"/>
<evidence type="ECO:0000256" key="3">
    <source>
        <dbReference type="ARBA" id="ARBA00023082"/>
    </source>
</evidence>
<evidence type="ECO:0000313" key="8">
    <source>
        <dbReference type="Proteomes" id="UP000193978"/>
    </source>
</evidence>
<proteinExistence type="inferred from homology"/>
<name>A0A1W6MXW5_9HYPH</name>